<evidence type="ECO:0000256" key="4">
    <source>
        <dbReference type="ARBA" id="ARBA00022989"/>
    </source>
</evidence>
<comment type="subcellular location">
    <subcellularLocation>
        <location evidence="1">Cell membrane</location>
        <topology evidence="1">Multi-pass membrane protein</topology>
    </subcellularLocation>
</comment>
<dbReference type="EMBL" id="KN824312">
    <property type="protein sequence ID" value="KIM25658.1"/>
    <property type="molecule type" value="Genomic_DNA"/>
</dbReference>
<keyword evidence="4 7" id="KW-1133">Transmembrane helix</keyword>
<feature type="transmembrane region" description="Helical" evidence="7">
    <location>
        <begin position="90"/>
        <end position="110"/>
    </location>
</feature>
<dbReference type="PANTHER" id="PTHR23513">
    <property type="entry name" value="INTEGRAL MEMBRANE EFFLUX PROTEIN-RELATED"/>
    <property type="match status" value="1"/>
</dbReference>
<dbReference type="PANTHER" id="PTHR23513:SF6">
    <property type="entry name" value="MAJOR FACILITATOR SUPERFAMILY ASSOCIATED DOMAIN-CONTAINING PROTEIN"/>
    <property type="match status" value="1"/>
</dbReference>
<dbReference type="OrthoDB" id="5344169at2759"/>
<evidence type="ECO:0000256" key="3">
    <source>
        <dbReference type="ARBA" id="ARBA00022692"/>
    </source>
</evidence>
<gene>
    <name evidence="8" type="ORF">M408DRAFT_25986</name>
</gene>
<sequence length="530" mass="57474">MGLLHDLYELYTPKERRNITMYIIGIMLYKFGLESFIGSITTLATDRFSATNAANAFAKVGILQGLNQAMQCVGAILIAPLIRSFNTRSVLATAIIGFAILTAILLICDVATGGRIRTDVNHYGNYNPDIIFPVYCAAGVAYGMVELIRRVIPRDIVGGHIGKLKRMDAVVHVLYEISGTIGAFSSSALIQKLGNNYSFVVAPVCFGLAGFVWCFVDANFGEGDESQLDSAGQPTPHTSKGIRGYIVGVSTGFWYFGKAVRVGAGLVLGNRKFCWLVPGYAFALFGHRYLENNIANIFAKSVLNDSSYQPIIVGGSNFGELLGAITVLFTANGIPTPIPFIRADAILLLIVWYLPFYHPQPNKVVEAWKIAATFIPISFGWAAGDVSLAAYIQSSLARVESRTVGVSALGAVMSFLYVLYIVIYAILSPVLGRYVDQTISSDGPQTALFNIAGVHFTVLSGVIFLATLIPKGALRLNPELLDNEDLNREHRPTYPAAAETNEKHSMAETDVEPQSASSPNSFVEMRRLPA</sequence>
<evidence type="ECO:0000256" key="7">
    <source>
        <dbReference type="SAM" id="Phobius"/>
    </source>
</evidence>
<feature type="transmembrane region" description="Helical" evidence="7">
    <location>
        <begin position="370"/>
        <end position="392"/>
    </location>
</feature>
<proteinExistence type="predicted"/>
<keyword evidence="9" id="KW-1185">Reference proteome</keyword>
<evidence type="ECO:0000313" key="9">
    <source>
        <dbReference type="Proteomes" id="UP000054097"/>
    </source>
</evidence>
<dbReference type="Proteomes" id="UP000054097">
    <property type="component" value="Unassembled WGS sequence"/>
</dbReference>
<reference evidence="8 9" key="1">
    <citation type="submission" date="2014-04" db="EMBL/GenBank/DDBJ databases">
        <authorList>
            <consortium name="DOE Joint Genome Institute"/>
            <person name="Kuo A."/>
            <person name="Zuccaro A."/>
            <person name="Kohler A."/>
            <person name="Nagy L.G."/>
            <person name="Floudas D."/>
            <person name="Copeland A."/>
            <person name="Barry K.W."/>
            <person name="Cichocki N."/>
            <person name="Veneault-Fourrey C."/>
            <person name="LaButti K."/>
            <person name="Lindquist E.A."/>
            <person name="Lipzen A."/>
            <person name="Lundell T."/>
            <person name="Morin E."/>
            <person name="Murat C."/>
            <person name="Sun H."/>
            <person name="Tunlid A."/>
            <person name="Henrissat B."/>
            <person name="Grigoriev I.V."/>
            <person name="Hibbett D.S."/>
            <person name="Martin F."/>
            <person name="Nordberg H.P."/>
            <person name="Cantor M.N."/>
            <person name="Hua S.X."/>
        </authorList>
    </citation>
    <scope>NUCLEOTIDE SEQUENCE [LARGE SCALE GENOMIC DNA]</scope>
    <source>
        <strain evidence="8 9">MAFF 305830</strain>
    </source>
</reference>
<feature type="transmembrane region" description="Helical" evidence="7">
    <location>
        <begin position="273"/>
        <end position="290"/>
    </location>
</feature>
<dbReference type="SUPFAM" id="SSF103473">
    <property type="entry name" value="MFS general substrate transporter"/>
    <property type="match status" value="1"/>
</dbReference>
<feature type="transmembrane region" description="Helical" evidence="7">
    <location>
        <begin position="447"/>
        <end position="469"/>
    </location>
</feature>
<feature type="transmembrane region" description="Helical" evidence="7">
    <location>
        <begin position="56"/>
        <end position="78"/>
    </location>
</feature>
<dbReference type="HOGENOM" id="CLU_023742_0_0_1"/>
<feature type="transmembrane region" description="Helical" evidence="7">
    <location>
        <begin position="130"/>
        <end position="148"/>
    </location>
</feature>
<evidence type="ECO:0000256" key="1">
    <source>
        <dbReference type="ARBA" id="ARBA00004651"/>
    </source>
</evidence>
<feature type="transmembrane region" description="Helical" evidence="7">
    <location>
        <begin position="341"/>
        <end position="358"/>
    </location>
</feature>
<feature type="transmembrane region" description="Helical" evidence="7">
    <location>
        <begin position="196"/>
        <end position="216"/>
    </location>
</feature>
<feature type="transmembrane region" description="Helical" evidence="7">
    <location>
        <begin position="21"/>
        <end position="44"/>
    </location>
</feature>
<accession>A0A0C2WH01</accession>
<dbReference type="Gene3D" id="1.20.1250.20">
    <property type="entry name" value="MFS general substrate transporter like domains"/>
    <property type="match status" value="1"/>
</dbReference>
<reference evidence="9" key="2">
    <citation type="submission" date="2015-01" db="EMBL/GenBank/DDBJ databases">
        <title>Evolutionary Origins and Diversification of the Mycorrhizal Mutualists.</title>
        <authorList>
            <consortium name="DOE Joint Genome Institute"/>
            <consortium name="Mycorrhizal Genomics Consortium"/>
            <person name="Kohler A."/>
            <person name="Kuo A."/>
            <person name="Nagy L.G."/>
            <person name="Floudas D."/>
            <person name="Copeland A."/>
            <person name="Barry K.W."/>
            <person name="Cichocki N."/>
            <person name="Veneault-Fourrey C."/>
            <person name="LaButti K."/>
            <person name="Lindquist E.A."/>
            <person name="Lipzen A."/>
            <person name="Lundell T."/>
            <person name="Morin E."/>
            <person name="Murat C."/>
            <person name="Riley R."/>
            <person name="Ohm R."/>
            <person name="Sun H."/>
            <person name="Tunlid A."/>
            <person name="Henrissat B."/>
            <person name="Grigoriev I.V."/>
            <person name="Hibbett D.S."/>
            <person name="Martin F."/>
        </authorList>
    </citation>
    <scope>NUCLEOTIDE SEQUENCE [LARGE SCALE GENOMIC DNA]</scope>
    <source>
        <strain evidence="9">MAFF 305830</strain>
    </source>
</reference>
<feature type="transmembrane region" description="Helical" evidence="7">
    <location>
        <begin position="404"/>
        <end position="427"/>
    </location>
</feature>
<name>A0A0C2WH01_SERVB</name>
<evidence type="ECO:0000256" key="6">
    <source>
        <dbReference type="SAM" id="MobiDB-lite"/>
    </source>
</evidence>
<feature type="region of interest" description="Disordered" evidence="6">
    <location>
        <begin position="496"/>
        <end position="530"/>
    </location>
</feature>
<feature type="compositionally biased region" description="Polar residues" evidence="6">
    <location>
        <begin position="512"/>
        <end position="521"/>
    </location>
</feature>
<dbReference type="InterPro" id="IPR036259">
    <property type="entry name" value="MFS_trans_sf"/>
</dbReference>
<protein>
    <recommendedName>
        <fullName evidence="10">Major facilitator superfamily (MFS) profile domain-containing protein</fullName>
    </recommendedName>
</protein>
<dbReference type="GO" id="GO:0005886">
    <property type="term" value="C:plasma membrane"/>
    <property type="evidence" value="ECO:0007669"/>
    <property type="project" value="UniProtKB-SubCell"/>
</dbReference>
<evidence type="ECO:0000256" key="5">
    <source>
        <dbReference type="ARBA" id="ARBA00023136"/>
    </source>
</evidence>
<feature type="transmembrane region" description="Helical" evidence="7">
    <location>
        <begin position="310"/>
        <end position="329"/>
    </location>
</feature>
<dbReference type="AlphaFoldDB" id="A0A0C2WH01"/>
<evidence type="ECO:0008006" key="10">
    <source>
        <dbReference type="Google" id="ProtNLM"/>
    </source>
</evidence>
<keyword evidence="2" id="KW-1003">Cell membrane</keyword>
<keyword evidence="3 7" id="KW-0812">Transmembrane</keyword>
<evidence type="ECO:0000313" key="8">
    <source>
        <dbReference type="EMBL" id="KIM25658.1"/>
    </source>
</evidence>
<keyword evidence="5 7" id="KW-0472">Membrane</keyword>
<evidence type="ECO:0000256" key="2">
    <source>
        <dbReference type="ARBA" id="ARBA00022475"/>
    </source>
</evidence>
<organism evidence="8 9">
    <name type="scientific">Serendipita vermifera MAFF 305830</name>
    <dbReference type="NCBI Taxonomy" id="933852"/>
    <lineage>
        <taxon>Eukaryota</taxon>
        <taxon>Fungi</taxon>
        <taxon>Dikarya</taxon>
        <taxon>Basidiomycota</taxon>
        <taxon>Agaricomycotina</taxon>
        <taxon>Agaricomycetes</taxon>
        <taxon>Sebacinales</taxon>
        <taxon>Serendipitaceae</taxon>
        <taxon>Serendipita</taxon>
    </lineage>
</organism>